<dbReference type="EMBL" id="AATQ01000026">
    <property type="protein sequence ID" value="EAU45473.1"/>
    <property type="molecule type" value="Genomic_DNA"/>
</dbReference>
<keyword evidence="3" id="KW-1185">Reference proteome</keyword>
<reference evidence="2 3" key="1">
    <citation type="journal article" date="2010" name="J. Bacteriol.">
        <title>Genome sequences of Pelagibaca bermudensis HTCC2601T and Maritimibacter alkaliphilus HTCC2654T, the type strains of two marine Roseobacter genera.</title>
        <authorList>
            <person name="Thrash J.C."/>
            <person name="Cho J.C."/>
            <person name="Ferriera S."/>
            <person name="Johnson J."/>
            <person name="Vergin K.L."/>
            <person name="Giovannoni S.J."/>
        </authorList>
    </citation>
    <scope>NUCLEOTIDE SEQUENCE [LARGE SCALE GENOMIC DNA]</scope>
    <source>
        <strain evidence="3">DSM 26914 / JCM 13377 / KCTC 12554 / HTCC2601</strain>
    </source>
</reference>
<dbReference type="Proteomes" id="UP000006230">
    <property type="component" value="Unassembled WGS sequence"/>
</dbReference>
<dbReference type="OrthoDB" id="7833622at2"/>
<proteinExistence type="predicted"/>
<accession>Q0FMQ2</accession>
<protein>
    <submittedName>
        <fullName evidence="2">2-isopropylmalate synthase</fullName>
        <ecNumber evidence="2">2.3.3.13</ecNumber>
    </submittedName>
</protein>
<evidence type="ECO:0000256" key="1">
    <source>
        <dbReference type="SAM" id="MobiDB-lite"/>
    </source>
</evidence>
<feature type="region of interest" description="Disordered" evidence="1">
    <location>
        <begin position="1"/>
        <end position="22"/>
    </location>
</feature>
<keyword evidence="2" id="KW-0012">Acyltransferase</keyword>
<evidence type="ECO:0000313" key="3">
    <source>
        <dbReference type="Proteomes" id="UP000006230"/>
    </source>
</evidence>
<dbReference type="STRING" id="314265.R2601_15155"/>
<comment type="caution">
    <text evidence="2">The sequence shown here is derived from an EMBL/GenBank/DDBJ whole genome shotgun (WGS) entry which is preliminary data.</text>
</comment>
<dbReference type="HOGENOM" id="CLU_986417_0_0_5"/>
<keyword evidence="2" id="KW-0808">Transferase</keyword>
<evidence type="ECO:0000313" key="2">
    <source>
        <dbReference type="EMBL" id="EAU45473.1"/>
    </source>
</evidence>
<sequence length="282" mass="29685">MEGAERSEAGEHHESLEEELEAEANASYGDELFHGRRMGGLSAMKFEGDGSVRGLRNAVVSLGYVVPLGMVDAAEETAQERAIRMWQADADGERTGLAPDELTGTLEGDEAGPSAPILSPSVSRLIEGDVEERRPTAAGPSPDGADGLAPTLGPDQAAGDLPDAVLSISEPSSPAPQWFTTVAASNLVVGPASAPELAEIALFLAEDAPEVFEFYAPQERPEATVADGEPPQDDAMVELLMAEVMREIHDEHEAFAFADEPGHGAQLDDHAQGHFADHADIA</sequence>
<name>Q0FMQ2_SALBH</name>
<dbReference type="EC" id="2.3.3.13" evidence="2"/>
<organism evidence="2 3">
    <name type="scientific">Salipiger bermudensis (strain DSM 26914 / JCM 13377 / KCTC 12554 / HTCC2601)</name>
    <name type="common">Pelagibaca bermudensis</name>
    <dbReference type="NCBI Taxonomy" id="314265"/>
    <lineage>
        <taxon>Bacteria</taxon>
        <taxon>Pseudomonadati</taxon>
        <taxon>Pseudomonadota</taxon>
        <taxon>Alphaproteobacteria</taxon>
        <taxon>Rhodobacterales</taxon>
        <taxon>Roseobacteraceae</taxon>
        <taxon>Salipiger</taxon>
    </lineage>
</organism>
<feature type="region of interest" description="Disordered" evidence="1">
    <location>
        <begin position="90"/>
        <end position="169"/>
    </location>
</feature>
<gene>
    <name evidence="2" type="ORF">R2601_15155</name>
</gene>
<dbReference type="GO" id="GO:0003852">
    <property type="term" value="F:2-isopropylmalate synthase activity"/>
    <property type="evidence" value="ECO:0007669"/>
    <property type="project" value="UniProtKB-EC"/>
</dbReference>
<dbReference type="RefSeq" id="WP_007795893.1">
    <property type="nucleotide sequence ID" value="NZ_DS022276.1"/>
</dbReference>
<dbReference type="AlphaFoldDB" id="Q0FMQ2"/>
<feature type="compositionally biased region" description="Basic and acidic residues" evidence="1">
    <location>
        <begin position="1"/>
        <end position="15"/>
    </location>
</feature>